<evidence type="ECO:0000313" key="12">
    <source>
        <dbReference type="EMBL" id="CAD5226987.1"/>
    </source>
</evidence>
<dbReference type="InterPro" id="IPR001841">
    <property type="entry name" value="Znf_RING"/>
</dbReference>
<dbReference type="InterPro" id="IPR024991">
    <property type="entry name" value="RING-H2_APC11"/>
</dbReference>
<evidence type="ECO:0000313" key="15">
    <source>
        <dbReference type="Proteomes" id="UP000659654"/>
    </source>
</evidence>
<keyword evidence="7" id="KW-0833">Ubl conjugation pathway</keyword>
<dbReference type="GO" id="GO:0097602">
    <property type="term" value="F:cullin family protein binding"/>
    <property type="evidence" value="ECO:0007669"/>
    <property type="project" value="InterPro"/>
</dbReference>
<evidence type="ECO:0000313" key="14">
    <source>
        <dbReference type="Proteomes" id="UP000095284"/>
    </source>
</evidence>
<organism evidence="14 16">
    <name type="scientific">Bursaphelenchus xylophilus</name>
    <name type="common">Pinewood nematode worm</name>
    <name type="synonym">Aphelenchoides xylophilus</name>
    <dbReference type="NCBI Taxonomy" id="6326"/>
    <lineage>
        <taxon>Eukaryota</taxon>
        <taxon>Metazoa</taxon>
        <taxon>Ecdysozoa</taxon>
        <taxon>Nematoda</taxon>
        <taxon>Chromadorea</taxon>
        <taxon>Rhabditida</taxon>
        <taxon>Tylenchina</taxon>
        <taxon>Tylenchomorpha</taxon>
        <taxon>Aphelenchoidea</taxon>
        <taxon>Aphelenchoididae</taxon>
        <taxon>Bursaphelenchus</taxon>
    </lineage>
</organism>
<dbReference type="GO" id="GO:0005680">
    <property type="term" value="C:anaphase-promoting complex"/>
    <property type="evidence" value="ECO:0007669"/>
    <property type="project" value="InterPro"/>
</dbReference>
<protein>
    <recommendedName>
        <fullName evidence="2">Anaphase-promoting complex subunit 11</fullName>
    </recommendedName>
</protein>
<dbReference type="Pfam" id="PF12861">
    <property type="entry name" value="zf-ANAPC11"/>
    <property type="match status" value="1"/>
</dbReference>
<dbReference type="InterPro" id="IPR051031">
    <property type="entry name" value="RING-box_E3_Ubiquitin_Ligase"/>
</dbReference>
<dbReference type="InterPro" id="IPR013083">
    <property type="entry name" value="Znf_RING/FYVE/PHD"/>
</dbReference>
<evidence type="ECO:0000256" key="10">
    <source>
        <dbReference type="PROSITE-ProRule" id="PRU00175"/>
    </source>
</evidence>
<evidence type="ECO:0000313" key="16">
    <source>
        <dbReference type="WBParaSite" id="BXY_0773100.1"/>
    </source>
</evidence>
<evidence type="ECO:0000256" key="9">
    <source>
        <dbReference type="ARBA" id="ARBA00023306"/>
    </source>
</evidence>
<reference evidence="16" key="1">
    <citation type="submission" date="2016-11" db="UniProtKB">
        <authorList>
            <consortium name="WormBaseParasite"/>
        </authorList>
    </citation>
    <scope>IDENTIFICATION</scope>
</reference>
<dbReference type="GO" id="GO:0061630">
    <property type="term" value="F:ubiquitin protein ligase activity"/>
    <property type="evidence" value="ECO:0007669"/>
    <property type="project" value="InterPro"/>
</dbReference>
<keyword evidence="9" id="KW-0131">Cell cycle</keyword>
<evidence type="ECO:0000259" key="11">
    <source>
        <dbReference type="PROSITE" id="PS50089"/>
    </source>
</evidence>
<keyword evidence="5 10" id="KW-0863">Zinc-finger</keyword>
<keyword evidence="3" id="KW-0132">Cell division</keyword>
<dbReference type="Proteomes" id="UP000659654">
    <property type="component" value="Unassembled WGS sequence"/>
</dbReference>
<gene>
    <name evidence="12" type="ORF">BXYJ_LOCUS9532</name>
</gene>
<evidence type="ECO:0000256" key="4">
    <source>
        <dbReference type="ARBA" id="ARBA00022723"/>
    </source>
</evidence>
<comment type="similarity">
    <text evidence="1">Belongs to the RING-box family.</text>
</comment>
<evidence type="ECO:0000256" key="3">
    <source>
        <dbReference type="ARBA" id="ARBA00022618"/>
    </source>
</evidence>
<dbReference type="SUPFAM" id="SSF57850">
    <property type="entry name" value="RING/U-box"/>
    <property type="match status" value="1"/>
</dbReference>
<evidence type="ECO:0000313" key="13">
    <source>
        <dbReference type="EMBL" id="CAG9116592.1"/>
    </source>
</evidence>
<dbReference type="GO" id="GO:0031145">
    <property type="term" value="P:anaphase-promoting complex-dependent catabolic process"/>
    <property type="evidence" value="ECO:0007669"/>
    <property type="project" value="InterPro"/>
</dbReference>
<keyword evidence="8" id="KW-0862">Zinc</keyword>
<keyword evidence="15" id="KW-1185">Reference proteome</keyword>
<evidence type="ECO:0000256" key="8">
    <source>
        <dbReference type="ARBA" id="ARBA00022833"/>
    </source>
</evidence>
<dbReference type="WBParaSite" id="BXY_0773100.1">
    <property type="protein sequence ID" value="BXY_0773100.1"/>
    <property type="gene ID" value="BXY_0773100"/>
</dbReference>
<dbReference type="Proteomes" id="UP000095284">
    <property type="component" value="Unplaced"/>
</dbReference>
<dbReference type="AlphaFoldDB" id="A0A1I7S3Z9"/>
<keyword evidence="6" id="KW-0498">Mitosis</keyword>
<dbReference type="Gene3D" id="3.30.40.10">
    <property type="entry name" value="Zinc/RING finger domain, C3HC4 (zinc finger)"/>
    <property type="match status" value="1"/>
</dbReference>
<reference evidence="13" key="2">
    <citation type="submission" date="2020-08" db="EMBL/GenBank/DDBJ databases">
        <authorList>
            <person name="Kikuchi T."/>
        </authorList>
    </citation>
    <scope>NUCLEOTIDE SEQUENCE</scope>
    <source>
        <strain evidence="12">Ka4C1</strain>
    </source>
</reference>
<feature type="domain" description="RING-type" evidence="11">
    <location>
        <begin position="59"/>
        <end position="104"/>
    </location>
</feature>
<evidence type="ECO:0000256" key="1">
    <source>
        <dbReference type="ARBA" id="ARBA00009273"/>
    </source>
</evidence>
<dbReference type="EMBL" id="CAJFDI010000004">
    <property type="protein sequence ID" value="CAD5226987.1"/>
    <property type="molecule type" value="Genomic_DNA"/>
</dbReference>
<dbReference type="PANTHER" id="PTHR11210">
    <property type="entry name" value="RING BOX"/>
    <property type="match status" value="1"/>
</dbReference>
<dbReference type="SMR" id="A0A1I7S3Z9"/>
<proteinExistence type="inferred from homology"/>
<accession>A0A1I7S3Z9</accession>
<dbReference type="Proteomes" id="UP000582659">
    <property type="component" value="Unassembled WGS sequence"/>
</dbReference>
<dbReference type="CDD" id="cd16456">
    <property type="entry name" value="RING-H2_APC11"/>
    <property type="match status" value="1"/>
</dbReference>
<dbReference type="OrthoDB" id="1681166at2759"/>
<name>A0A1I7S3Z9_BURXY</name>
<evidence type="ECO:0000256" key="5">
    <source>
        <dbReference type="ARBA" id="ARBA00022771"/>
    </source>
</evidence>
<evidence type="ECO:0000256" key="2">
    <source>
        <dbReference type="ARBA" id="ARBA00013928"/>
    </source>
</evidence>
<keyword evidence="4" id="KW-0479">Metal-binding</keyword>
<dbReference type="eggNOG" id="KOG1493">
    <property type="taxonomic scope" value="Eukaryota"/>
</dbReference>
<dbReference type="EMBL" id="CAJFCV020000004">
    <property type="protein sequence ID" value="CAG9116592.1"/>
    <property type="molecule type" value="Genomic_DNA"/>
</dbReference>
<dbReference type="GO" id="GO:0051301">
    <property type="term" value="P:cell division"/>
    <property type="evidence" value="ECO:0007669"/>
    <property type="project" value="UniProtKB-KW"/>
</dbReference>
<evidence type="ECO:0000256" key="7">
    <source>
        <dbReference type="ARBA" id="ARBA00022786"/>
    </source>
</evidence>
<evidence type="ECO:0000256" key="6">
    <source>
        <dbReference type="ARBA" id="ARBA00022776"/>
    </source>
</evidence>
<sequence length="111" mass="12481">MSTKEKTKIKLVRLDGVKLPTSTSLNITLKEIQVAGEWKWVEGRGDTCGICRAAFEGCCVDCKMPGDDCPIILGVCSHAFHMHCIIKWTNSQVTHQRPACPLCRQDWRYSV</sequence>
<dbReference type="GO" id="GO:0008270">
    <property type="term" value="F:zinc ion binding"/>
    <property type="evidence" value="ECO:0007669"/>
    <property type="project" value="UniProtKB-KW"/>
</dbReference>
<dbReference type="PROSITE" id="PS50089">
    <property type="entry name" value="ZF_RING_2"/>
    <property type="match status" value="1"/>
</dbReference>